<organism evidence="1 2">
    <name type="scientific">Nocardiopsis gilva YIM 90087</name>
    <dbReference type="NCBI Taxonomy" id="1235441"/>
    <lineage>
        <taxon>Bacteria</taxon>
        <taxon>Bacillati</taxon>
        <taxon>Actinomycetota</taxon>
        <taxon>Actinomycetes</taxon>
        <taxon>Streptosporangiales</taxon>
        <taxon>Nocardiopsidaceae</taxon>
        <taxon>Nocardiopsis</taxon>
    </lineage>
</organism>
<evidence type="ECO:0000313" key="2">
    <source>
        <dbReference type="Proteomes" id="UP000215005"/>
    </source>
</evidence>
<keyword evidence="2" id="KW-1185">Reference proteome</keyword>
<gene>
    <name evidence="1" type="ORF">CDO52_00985</name>
</gene>
<dbReference type="EMBL" id="CP022753">
    <property type="protein sequence ID" value="ASU81554.1"/>
    <property type="molecule type" value="Genomic_DNA"/>
</dbReference>
<sequence length="68" mass="7323">MMAERVATIRPIPSTRGDTLYAVAYTVDGRVAMGSVARPTDLDELRRDLAEAGWRLVEADGSGEAPCD</sequence>
<reference evidence="1 2" key="1">
    <citation type="submission" date="2017-08" db="EMBL/GenBank/DDBJ databases">
        <title>The complete genome sequence of Nocardiopsis gilva YIM 90087.</title>
        <authorList>
            <person name="Yin M."/>
            <person name="Tang S."/>
        </authorList>
    </citation>
    <scope>NUCLEOTIDE SEQUENCE [LARGE SCALE GENOMIC DNA]</scope>
    <source>
        <strain evidence="1 2">YIM 90087</strain>
    </source>
</reference>
<dbReference type="Proteomes" id="UP000215005">
    <property type="component" value="Chromosome"/>
</dbReference>
<dbReference type="AlphaFoldDB" id="A0A223S0C0"/>
<name>A0A223S0C0_9ACTN</name>
<proteinExistence type="predicted"/>
<protein>
    <submittedName>
        <fullName evidence="1">Uncharacterized protein</fullName>
    </submittedName>
</protein>
<accession>A0A223S0C0</accession>
<dbReference type="KEGG" id="ngv:CDO52_00985"/>
<evidence type="ECO:0000313" key="1">
    <source>
        <dbReference type="EMBL" id="ASU81554.1"/>
    </source>
</evidence>